<dbReference type="EMBL" id="VSRR010007824">
    <property type="protein sequence ID" value="MPC47596.1"/>
    <property type="molecule type" value="Genomic_DNA"/>
</dbReference>
<organism evidence="1 2">
    <name type="scientific">Portunus trituberculatus</name>
    <name type="common">Swimming crab</name>
    <name type="synonym">Neptunus trituberculatus</name>
    <dbReference type="NCBI Taxonomy" id="210409"/>
    <lineage>
        <taxon>Eukaryota</taxon>
        <taxon>Metazoa</taxon>
        <taxon>Ecdysozoa</taxon>
        <taxon>Arthropoda</taxon>
        <taxon>Crustacea</taxon>
        <taxon>Multicrustacea</taxon>
        <taxon>Malacostraca</taxon>
        <taxon>Eumalacostraca</taxon>
        <taxon>Eucarida</taxon>
        <taxon>Decapoda</taxon>
        <taxon>Pleocyemata</taxon>
        <taxon>Brachyura</taxon>
        <taxon>Eubrachyura</taxon>
        <taxon>Portunoidea</taxon>
        <taxon>Portunidae</taxon>
        <taxon>Portuninae</taxon>
        <taxon>Portunus</taxon>
    </lineage>
</organism>
<reference evidence="1 2" key="1">
    <citation type="submission" date="2019-05" db="EMBL/GenBank/DDBJ databases">
        <title>Another draft genome of Portunus trituberculatus and its Hox gene families provides insights of decapod evolution.</title>
        <authorList>
            <person name="Jeong J.-H."/>
            <person name="Song I."/>
            <person name="Kim S."/>
            <person name="Choi T."/>
            <person name="Kim D."/>
            <person name="Ryu S."/>
            <person name="Kim W."/>
        </authorList>
    </citation>
    <scope>NUCLEOTIDE SEQUENCE [LARGE SCALE GENOMIC DNA]</scope>
    <source>
        <tissue evidence="1">Muscle</tissue>
    </source>
</reference>
<name>A0A5B7FQ68_PORTR</name>
<comment type="caution">
    <text evidence="1">The sequence shown here is derived from an EMBL/GenBank/DDBJ whole genome shotgun (WGS) entry which is preliminary data.</text>
</comment>
<gene>
    <name evidence="1" type="ORF">E2C01_041346</name>
</gene>
<proteinExistence type="predicted"/>
<dbReference type="Proteomes" id="UP000324222">
    <property type="component" value="Unassembled WGS sequence"/>
</dbReference>
<dbReference type="InterPro" id="IPR012337">
    <property type="entry name" value="RNaseH-like_sf"/>
</dbReference>
<evidence type="ECO:0008006" key="3">
    <source>
        <dbReference type="Google" id="ProtNLM"/>
    </source>
</evidence>
<evidence type="ECO:0000313" key="2">
    <source>
        <dbReference type="Proteomes" id="UP000324222"/>
    </source>
</evidence>
<dbReference type="OrthoDB" id="6373657at2759"/>
<dbReference type="GO" id="GO:0003676">
    <property type="term" value="F:nucleic acid binding"/>
    <property type="evidence" value="ECO:0007669"/>
    <property type="project" value="InterPro"/>
</dbReference>
<dbReference type="Gene3D" id="3.30.420.10">
    <property type="entry name" value="Ribonuclease H-like superfamily/Ribonuclease H"/>
    <property type="match status" value="1"/>
</dbReference>
<sequence>MWVGKQLSFMAHVSYLRERTQARLNVMWAMTRLMVGATYSVLHLYYMQAVPSLVDYSVPIFTLSPIPAKATGGAAENHLRTMLGAARVLQHDAEGVSQRKLQLVMMQGSKVLHNPWLLWSALETHHLTHTGNRPKPQLDLPASMYRIPAMGASCSALHRHSSDHQQVPLHHHGAAATHPNGYGEGYQARSGRTGAAAITGSTKLCVRTPDHCSTLQTELLAIQLALEHAQHYQEATMVLLHTDSRAGLQVLQQPQPSDNVGLVTTILGSLQSLSMQG</sequence>
<dbReference type="SUPFAM" id="SSF53098">
    <property type="entry name" value="Ribonuclease H-like"/>
    <property type="match status" value="1"/>
</dbReference>
<evidence type="ECO:0000313" key="1">
    <source>
        <dbReference type="EMBL" id="MPC47596.1"/>
    </source>
</evidence>
<dbReference type="InterPro" id="IPR036397">
    <property type="entry name" value="RNaseH_sf"/>
</dbReference>
<accession>A0A5B7FQ68</accession>
<protein>
    <recommendedName>
        <fullName evidence="3">RNase H type-1 domain-containing protein</fullName>
    </recommendedName>
</protein>
<dbReference type="AlphaFoldDB" id="A0A5B7FQ68"/>
<keyword evidence="2" id="KW-1185">Reference proteome</keyword>